<sequence length="23" mass="2775">MFFLEDPSSKVSEWVKETIFLNQ</sequence>
<evidence type="ECO:0000313" key="1">
    <source>
        <dbReference type="EMBL" id="MBX73038.1"/>
    </source>
</evidence>
<protein>
    <submittedName>
        <fullName evidence="1">Uncharacterized protein</fullName>
    </submittedName>
</protein>
<dbReference type="AlphaFoldDB" id="A0A2P2R1E9"/>
<proteinExistence type="predicted"/>
<reference evidence="1" key="1">
    <citation type="submission" date="2018-02" db="EMBL/GenBank/DDBJ databases">
        <title>Rhizophora mucronata_Transcriptome.</title>
        <authorList>
            <person name="Meera S.P."/>
            <person name="Sreeshan A."/>
            <person name="Augustine A."/>
        </authorList>
    </citation>
    <scope>NUCLEOTIDE SEQUENCE</scope>
    <source>
        <tissue evidence="1">Leaf</tissue>
    </source>
</reference>
<dbReference type="EMBL" id="GGEC01092554">
    <property type="protein sequence ID" value="MBX73038.1"/>
    <property type="molecule type" value="Transcribed_RNA"/>
</dbReference>
<name>A0A2P2R1E9_RHIMU</name>
<accession>A0A2P2R1E9</accession>
<organism evidence="1">
    <name type="scientific">Rhizophora mucronata</name>
    <name type="common">Asiatic mangrove</name>
    <dbReference type="NCBI Taxonomy" id="61149"/>
    <lineage>
        <taxon>Eukaryota</taxon>
        <taxon>Viridiplantae</taxon>
        <taxon>Streptophyta</taxon>
        <taxon>Embryophyta</taxon>
        <taxon>Tracheophyta</taxon>
        <taxon>Spermatophyta</taxon>
        <taxon>Magnoliopsida</taxon>
        <taxon>eudicotyledons</taxon>
        <taxon>Gunneridae</taxon>
        <taxon>Pentapetalae</taxon>
        <taxon>rosids</taxon>
        <taxon>fabids</taxon>
        <taxon>Malpighiales</taxon>
        <taxon>Rhizophoraceae</taxon>
        <taxon>Rhizophora</taxon>
    </lineage>
</organism>